<keyword evidence="3 10" id="KW-0808">Transferase</keyword>
<evidence type="ECO:0000256" key="7">
    <source>
        <dbReference type="ARBA" id="ARBA00023169"/>
    </source>
</evidence>
<dbReference type="GO" id="GO:0089702">
    <property type="term" value="F:undecaprenyl-phosphate glucose phosphotransferase activity"/>
    <property type="evidence" value="ECO:0007669"/>
    <property type="project" value="TreeGrafter"/>
</dbReference>
<dbReference type="GO" id="GO:0000271">
    <property type="term" value="P:polysaccharide biosynthetic process"/>
    <property type="evidence" value="ECO:0007669"/>
    <property type="project" value="UniProtKB-KW"/>
</dbReference>
<feature type="domain" description="Bacterial sugar transferase" evidence="9">
    <location>
        <begin position="269"/>
        <end position="451"/>
    </location>
</feature>
<dbReference type="InterPro" id="IPR017464">
    <property type="entry name" value="Sugar_tfrase_EpsB_2"/>
</dbReference>
<evidence type="ECO:0000313" key="11">
    <source>
        <dbReference type="Proteomes" id="UP000315252"/>
    </source>
</evidence>
<evidence type="ECO:0000256" key="8">
    <source>
        <dbReference type="SAM" id="Phobius"/>
    </source>
</evidence>
<dbReference type="EMBL" id="VHSH01000008">
    <property type="protein sequence ID" value="TQV76244.1"/>
    <property type="molecule type" value="Genomic_DNA"/>
</dbReference>
<keyword evidence="4 8" id="KW-0812">Transmembrane</keyword>
<dbReference type="Pfam" id="PF13727">
    <property type="entry name" value="CoA_binding_3"/>
    <property type="match status" value="1"/>
</dbReference>
<keyword evidence="11" id="KW-1185">Reference proteome</keyword>
<dbReference type="GO" id="GO:0016020">
    <property type="term" value="C:membrane"/>
    <property type="evidence" value="ECO:0007669"/>
    <property type="project" value="UniProtKB-SubCell"/>
</dbReference>
<evidence type="ECO:0000256" key="5">
    <source>
        <dbReference type="ARBA" id="ARBA00022989"/>
    </source>
</evidence>
<evidence type="ECO:0000256" key="2">
    <source>
        <dbReference type="ARBA" id="ARBA00006464"/>
    </source>
</evidence>
<dbReference type="Pfam" id="PF02397">
    <property type="entry name" value="Bac_transf"/>
    <property type="match status" value="1"/>
</dbReference>
<dbReference type="AlphaFoldDB" id="A0A545TG81"/>
<comment type="similarity">
    <text evidence="2">Belongs to the bacterial sugar transferase family.</text>
</comment>
<evidence type="ECO:0000256" key="4">
    <source>
        <dbReference type="ARBA" id="ARBA00022692"/>
    </source>
</evidence>
<feature type="transmembrane region" description="Helical" evidence="8">
    <location>
        <begin position="104"/>
        <end position="127"/>
    </location>
</feature>
<feature type="transmembrane region" description="Helical" evidence="8">
    <location>
        <begin position="272"/>
        <end position="295"/>
    </location>
</feature>
<evidence type="ECO:0000256" key="6">
    <source>
        <dbReference type="ARBA" id="ARBA00023136"/>
    </source>
</evidence>
<dbReference type="NCBIfam" id="TIGR03025">
    <property type="entry name" value="EPS_sugtrans"/>
    <property type="match status" value="1"/>
</dbReference>
<dbReference type="PANTHER" id="PTHR30576:SF21">
    <property type="entry name" value="UDP-GLUCOSE:UNDECAPRENYL-PHOSPHATE GLUCOSE-1-PHOSPHATE TRANSFERASE"/>
    <property type="match status" value="1"/>
</dbReference>
<dbReference type="PANTHER" id="PTHR30576">
    <property type="entry name" value="COLANIC BIOSYNTHESIS UDP-GLUCOSE LIPID CARRIER TRANSFERASE"/>
    <property type="match status" value="1"/>
</dbReference>
<dbReference type="NCBIfam" id="TIGR03013">
    <property type="entry name" value="EpsB_2"/>
    <property type="match status" value="1"/>
</dbReference>
<keyword evidence="5 8" id="KW-1133">Transmembrane helix</keyword>
<feature type="transmembrane region" description="Helical" evidence="8">
    <location>
        <begin position="78"/>
        <end position="98"/>
    </location>
</feature>
<dbReference type="OrthoDB" id="9808602at2"/>
<feature type="transmembrane region" description="Helical" evidence="8">
    <location>
        <begin position="45"/>
        <end position="66"/>
    </location>
</feature>
<dbReference type="Proteomes" id="UP000315252">
    <property type="component" value="Unassembled WGS sequence"/>
</dbReference>
<comment type="subcellular location">
    <subcellularLocation>
        <location evidence="1">Membrane</location>
        <topology evidence="1">Multi-pass membrane protein</topology>
    </subcellularLocation>
</comment>
<dbReference type="RefSeq" id="WP_142898507.1">
    <property type="nucleotide sequence ID" value="NZ_ML660059.1"/>
</dbReference>
<keyword evidence="7" id="KW-0270">Exopolysaccharide synthesis</keyword>
<name>A0A545TG81_9PROT</name>
<gene>
    <name evidence="10" type="ORF">FKG95_21660</name>
</gene>
<evidence type="ECO:0000256" key="3">
    <source>
        <dbReference type="ARBA" id="ARBA00022679"/>
    </source>
</evidence>
<proteinExistence type="inferred from homology"/>
<keyword evidence="6 8" id="KW-0472">Membrane</keyword>
<sequence>MHFSRPLVILAALECSTLVSSVGLGIYLRVSADGRPDFLQTVSVFIPEMVIFTTVVMTAMFSLGLYNWQFSSKFSDIFTRLFVSFVLSTFALSVIFYTLPDLKIWRSALAVAMFSAFPALIIVRLVFLQIVDISQLKHKIVIIGVGERAAQLEEREHDGRSCRFICAGFVQIPGEQVKVTPERILPDGTELSEFVENNDVDEIVVAVQDRRGHLPLPSLVNCRLNGTAITDYMSFRERESLHIDLKALNPSWFLFSEGFPGGRLQQTLKRGLDIAVSLALLIFLMPIIIATAIAVRLDSPGPIFYRQERMGFRGKPFVLNKFRSMRVDAERDGPQWAAANDTRVTAVGAFVRKTRIDEIPQIINVLKGDMSFVGPRPERPFFVEQLAEVIPYYAERHRVKPGVTGWAQLNYPYGASIDDARHKLQYDLYYIKYYSLLLDLSIIAQTVRVVLWPQGVR</sequence>
<comment type="caution">
    <text evidence="10">The sequence shown here is derived from an EMBL/GenBank/DDBJ whole genome shotgun (WGS) entry which is preliminary data.</text>
</comment>
<dbReference type="GO" id="GO:0009242">
    <property type="term" value="P:colanic acid biosynthetic process"/>
    <property type="evidence" value="ECO:0007669"/>
    <property type="project" value="TreeGrafter"/>
</dbReference>
<protein>
    <submittedName>
        <fullName evidence="10">TIGR03013 family PEP-CTERM/XrtA system glycosyltransferase</fullName>
    </submittedName>
</protein>
<dbReference type="InterPro" id="IPR017475">
    <property type="entry name" value="EPS_sugar_tfrase"/>
</dbReference>
<dbReference type="InterPro" id="IPR003362">
    <property type="entry name" value="Bact_transf"/>
</dbReference>
<reference evidence="10 11" key="1">
    <citation type="submission" date="2019-06" db="EMBL/GenBank/DDBJ databases">
        <title>Whole genome sequence for Rhodospirillaceae sp. R148.</title>
        <authorList>
            <person name="Wang G."/>
        </authorList>
    </citation>
    <scope>NUCLEOTIDE SEQUENCE [LARGE SCALE GENOMIC DNA]</scope>
    <source>
        <strain evidence="10 11">R148</strain>
    </source>
</reference>
<organism evidence="10 11">
    <name type="scientific">Denitrobaculum tricleocarpae</name>
    <dbReference type="NCBI Taxonomy" id="2591009"/>
    <lineage>
        <taxon>Bacteria</taxon>
        <taxon>Pseudomonadati</taxon>
        <taxon>Pseudomonadota</taxon>
        <taxon>Alphaproteobacteria</taxon>
        <taxon>Rhodospirillales</taxon>
        <taxon>Rhodospirillaceae</taxon>
        <taxon>Denitrobaculum</taxon>
    </lineage>
</organism>
<evidence type="ECO:0000313" key="10">
    <source>
        <dbReference type="EMBL" id="TQV76244.1"/>
    </source>
</evidence>
<evidence type="ECO:0000256" key="1">
    <source>
        <dbReference type="ARBA" id="ARBA00004141"/>
    </source>
</evidence>
<evidence type="ECO:0000259" key="9">
    <source>
        <dbReference type="Pfam" id="PF02397"/>
    </source>
</evidence>
<accession>A0A545TG81</accession>